<evidence type="ECO:0000313" key="10">
    <source>
        <dbReference type="JaponicusDB" id="SJAG_04647"/>
    </source>
</evidence>
<evidence type="ECO:0000256" key="7">
    <source>
        <dbReference type="ARBA" id="ARBA00023242"/>
    </source>
</evidence>
<keyword evidence="7 8" id="KW-0539">Nucleus</keyword>
<dbReference type="STRING" id="402676.B6K7D8"/>
<dbReference type="Pfam" id="PF05669">
    <property type="entry name" value="Med31"/>
    <property type="match status" value="1"/>
</dbReference>
<reference evidence="9 11" key="1">
    <citation type="journal article" date="2011" name="Science">
        <title>Comparative functional genomics of the fission yeasts.</title>
        <authorList>
            <person name="Rhind N."/>
            <person name="Chen Z."/>
            <person name="Yassour M."/>
            <person name="Thompson D.A."/>
            <person name="Haas B.J."/>
            <person name="Habib N."/>
            <person name="Wapinski I."/>
            <person name="Roy S."/>
            <person name="Lin M.F."/>
            <person name="Heiman D.I."/>
            <person name="Young S.K."/>
            <person name="Furuya K."/>
            <person name="Guo Y."/>
            <person name="Pidoux A."/>
            <person name="Chen H.M."/>
            <person name="Robbertse B."/>
            <person name="Goldberg J.M."/>
            <person name="Aoki K."/>
            <person name="Bayne E.H."/>
            <person name="Berlin A.M."/>
            <person name="Desjardins C.A."/>
            <person name="Dobbs E."/>
            <person name="Dukaj L."/>
            <person name="Fan L."/>
            <person name="FitzGerald M.G."/>
            <person name="French C."/>
            <person name="Gujja S."/>
            <person name="Hansen K."/>
            <person name="Keifenheim D."/>
            <person name="Levin J.Z."/>
            <person name="Mosher R.A."/>
            <person name="Mueller C.A."/>
            <person name="Pfiffner J."/>
            <person name="Priest M."/>
            <person name="Russ C."/>
            <person name="Smialowska A."/>
            <person name="Swoboda P."/>
            <person name="Sykes S.M."/>
            <person name="Vaughn M."/>
            <person name="Vengrova S."/>
            <person name="Yoder R."/>
            <person name="Zeng Q."/>
            <person name="Allshire R."/>
            <person name="Baulcombe D."/>
            <person name="Birren B.W."/>
            <person name="Brown W."/>
            <person name="Ekwall K."/>
            <person name="Kellis M."/>
            <person name="Leatherwood J."/>
            <person name="Levin H."/>
            <person name="Margalit H."/>
            <person name="Martienssen R."/>
            <person name="Nieduszynski C.A."/>
            <person name="Spatafora J.W."/>
            <person name="Friedman N."/>
            <person name="Dalgaard J.Z."/>
            <person name="Baumann P."/>
            <person name="Niki H."/>
            <person name="Regev A."/>
            <person name="Nusbaum C."/>
        </authorList>
    </citation>
    <scope>NUCLEOTIDE SEQUENCE [LARGE SCALE GENOMIC DNA]</scope>
    <source>
        <strain evidence="11">yFS275 / FY16936</strain>
    </source>
</reference>
<keyword evidence="11" id="KW-1185">Reference proteome</keyword>
<dbReference type="RefSeq" id="XP_002175735.1">
    <property type="nucleotide sequence ID" value="XM_002175699.2"/>
</dbReference>
<dbReference type="OMA" id="YWSRPPY"/>
<dbReference type="GeneID" id="7049810"/>
<dbReference type="VEuPathDB" id="FungiDB:SJAG_04647"/>
<protein>
    <recommendedName>
        <fullName evidence="3 8">Mediator of RNA polymerase II transcription subunit 31</fullName>
    </recommendedName>
</protein>
<dbReference type="AlphaFoldDB" id="B6K7D8"/>
<evidence type="ECO:0000256" key="4">
    <source>
        <dbReference type="ARBA" id="ARBA00023015"/>
    </source>
</evidence>
<dbReference type="HOGENOM" id="CLU_071681_3_1_1"/>
<dbReference type="InterPro" id="IPR008831">
    <property type="entry name" value="Mediator_Med31"/>
</dbReference>
<gene>
    <name evidence="10" type="primary">med31</name>
    <name evidence="9" type="ORF">SJAG_04647</name>
</gene>
<evidence type="ECO:0000256" key="2">
    <source>
        <dbReference type="ARBA" id="ARBA00006378"/>
    </source>
</evidence>
<comment type="function">
    <text evidence="8">Component of the Mediator complex, a coactivator involved in the regulated transcription of nearly all RNA polymerase II-dependent genes. Mediator functions as a bridge to convey information from gene-specific regulatory proteins to the basal RNA polymerase II transcription machinery. Mediator is recruited to promoters by direct interactions with regulatory proteins and serves as a scaffold for the assembly of a functional preinitiation complex with RNA polymerase II and the general transcription factors.</text>
</comment>
<dbReference type="OrthoDB" id="10257739at2759"/>
<dbReference type="EMBL" id="KE651168">
    <property type="protein sequence ID" value="EEB09442.1"/>
    <property type="molecule type" value="Genomic_DNA"/>
</dbReference>
<dbReference type="eggNOG" id="KOG4086">
    <property type="taxonomic scope" value="Eukaryota"/>
</dbReference>
<dbReference type="InterPro" id="IPR038089">
    <property type="entry name" value="Med31_sf"/>
</dbReference>
<proteinExistence type="inferred from homology"/>
<dbReference type="Proteomes" id="UP000001744">
    <property type="component" value="Unassembled WGS sequence"/>
</dbReference>
<comment type="subunit">
    <text evidence="8">Component of the Mediator complex.</text>
</comment>
<keyword evidence="6 8" id="KW-0804">Transcription</keyword>
<organism evidence="9 11">
    <name type="scientific">Schizosaccharomyces japonicus (strain yFS275 / FY16936)</name>
    <name type="common">Fission yeast</name>
    <dbReference type="NCBI Taxonomy" id="402676"/>
    <lineage>
        <taxon>Eukaryota</taxon>
        <taxon>Fungi</taxon>
        <taxon>Dikarya</taxon>
        <taxon>Ascomycota</taxon>
        <taxon>Taphrinomycotina</taxon>
        <taxon>Schizosaccharomycetes</taxon>
        <taxon>Schizosaccharomycetales</taxon>
        <taxon>Schizosaccharomycetaceae</taxon>
        <taxon>Schizosaccharomyces</taxon>
    </lineage>
</organism>
<evidence type="ECO:0000256" key="5">
    <source>
        <dbReference type="ARBA" id="ARBA00023159"/>
    </source>
</evidence>
<keyword evidence="5 8" id="KW-0010">Activator</keyword>
<accession>B6K7D8</accession>
<dbReference type="GO" id="GO:0003712">
    <property type="term" value="F:transcription coregulator activity"/>
    <property type="evidence" value="ECO:0007669"/>
    <property type="project" value="InterPro"/>
</dbReference>
<dbReference type="GO" id="GO:0016592">
    <property type="term" value="C:mediator complex"/>
    <property type="evidence" value="ECO:0000318"/>
    <property type="project" value="GO_Central"/>
</dbReference>
<keyword evidence="4 8" id="KW-0805">Transcription regulation</keyword>
<dbReference type="GO" id="GO:0070847">
    <property type="term" value="C:core mediator complex"/>
    <property type="evidence" value="ECO:0000318"/>
    <property type="project" value="GO_Central"/>
</dbReference>
<evidence type="ECO:0000256" key="1">
    <source>
        <dbReference type="ARBA" id="ARBA00004123"/>
    </source>
</evidence>
<dbReference type="JaponicusDB" id="SJAG_04647">
    <property type="gene designation" value="med31"/>
</dbReference>
<evidence type="ECO:0000256" key="8">
    <source>
        <dbReference type="RuleBase" id="RU364129"/>
    </source>
</evidence>
<dbReference type="Gene3D" id="1.10.10.1340">
    <property type="entry name" value="Mediator of RNA polymerase II, submodule Med31 (Soh1)"/>
    <property type="match status" value="1"/>
</dbReference>
<comment type="subcellular location">
    <subcellularLocation>
        <location evidence="1 8">Nucleus</location>
    </subcellularLocation>
</comment>
<evidence type="ECO:0000313" key="11">
    <source>
        <dbReference type="Proteomes" id="UP000001744"/>
    </source>
</evidence>
<dbReference type="GO" id="GO:0006357">
    <property type="term" value="P:regulation of transcription by RNA polymerase II"/>
    <property type="evidence" value="ECO:0000318"/>
    <property type="project" value="GO_Central"/>
</dbReference>
<dbReference type="PANTHER" id="PTHR13186">
    <property type="entry name" value="MEDIATOR OF RNA POLYMERASE II TRANSCRIPTION SUBUNIT 31"/>
    <property type="match status" value="1"/>
</dbReference>
<sequence>MEALPGTTLLGYKIPDEKTRFEIELEFVQMLSNPWYLNYLAQHKFFEDETFLAYLEYLDYWREPEYTKFLIYPSCLYMLSLLKNPRFREDISRADLSKQLNDELYFDWLHKGEAVNYGKIGDPDSVPVDEK</sequence>
<name>B6K7D8_SCHJY</name>
<evidence type="ECO:0000256" key="3">
    <source>
        <dbReference type="ARBA" id="ARBA00019660"/>
    </source>
</evidence>
<comment type="similarity">
    <text evidence="2 8">Belongs to the Mediator complex subunit 31 family.</text>
</comment>
<evidence type="ECO:0000256" key="6">
    <source>
        <dbReference type="ARBA" id="ARBA00023163"/>
    </source>
</evidence>
<evidence type="ECO:0000313" key="9">
    <source>
        <dbReference type="EMBL" id="EEB09442.1"/>
    </source>
</evidence>